<proteinExistence type="predicted"/>
<evidence type="ECO:0000313" key="1">
    <source>
        <dbReference type="Proteomes" id="UP000887580"/>
    </source>
</evidence>
<name>A0AC35F6F2_9BILA</name>
<organism evidence="1 2">
    <name type="scientific">Panagrolaimus sp. PS1159</name>
    <dbReference type="NCBI Taxonomy" id="55785"/>
    <lineage>
        <taxon>Eukaryota</taxon>
        <taxon>Metazoa</taxon>
        <taxon>Ecdysozoa</taxon>
        <taxon>Nematoda</taxon>
        <taxon>Chromadorea</taxon>
        <taxon>Rhabditida</taxon>
        <taxon>Tylenchina</taxon>
        <taxon>Panagrolaimomorpha</taxon>
        <taxon>Panagrolaimoidea</taxon>
        <taxon>Panagrolaimidae</taxon>
        <taxon>Panagrolaimus</taxon>
    </lineage>
</organism>
<accession>A0AC35F6F2</accession>
<reference evidence="2" key="1">
    <citation type="submission" date="2022-11" db="UniProtKB">
        <authorList>
            <consortium name="WormBaseParasite"/>
        </authorList>
    </citation>
    <scope>IDENTIFICATION</scope>
</reference>
<protein>
    <submittedName>
        <fullName evidence="2">Uncharacterized protein</fullName>
    </submittedName>
</protein>
<dbReference type="Proteomes" id="UP000887580">
    <property type="component" value="Unplaced"/>
</dbReference>
<dbReference type="WBParaSite" id="PS1159_v2.g14259.t1">
    <property type="protein sequence ID" value="PS1159_v2.g14259.t1"/>
    <property type="gene ID" value="PS1159_v2.g14259"/>
</dbReference>
<evidence type="ECO:0000313" key="2">
    <source>
        <dbReference type="WBParaSite" id="PS1159_v2.g14259.t1"/>
    </source>
</evidence>
<sequence>MVKETLSTVKDQFPRCPNHRHSAVEGPHVALQLPDGGYSFPGGDCRLIGNDGKVVSLLFNYCIFIYM</sequence>